<organism evidence="2">
    <name type="scientific">freshwater metagenome</name>
    <dbReference type="NCBI Taxonomy" id="449393"/>
    <lineage>
        <taxon>unclassified sequences</taxon>
        <taxon>metagenomes</taxon>
        <taxon>ecological metagenomes</taxon>
    </lineage>
</organism>
<sequence>MQKRELVPGYQISPVIKGGWQLSSGHSLNQKIEDQCAIDDTTAFIEAGITTLDFGDIYTGVEELIGKSLAKLRETHGESARNLVQLHTKYVPNEKFLDNFDHSDVETIVNRSLSRLGIDQVDMVQFHWWKYEAKSYLAAMEELFKLKTAGKIRQIGITNFDVERLSEMVDAGLKPASIQLQYSMIDTRAEDGMAQYCLENSIGIFCYGTVAGGFFSERFLGVAEPTQVDTRSNVKYQLIIKEFGGWEIFQELLKVLDVIAKTHSTDIGTIASAYIVNRPGVAAVIVGARNLAHLESNLKIPMIKFSIEELASIAEVLSRSKGPKGPIYYLERYNDEHRNIMHTNNN</sequence>
<dbReference type="Pfam" id="PF00248">
    <property type="entry name" value="Aldo_ket_red"/>
    <property type="match status" value="1"/>
</dbReference>
<dbReference type="InterPro" id="IPR036812">
    <property type="entry name" value="NAD(P)_OxRdtase_dom_sf"/>
</dbReference>
<dbReference type="GO" id="GO:0016491">
    <property type="term" value="F:oxidoreductase activity"/>
    <property type="evidence" value="ECO:0007669"/>
    <property type="project" value="InterPro"/>
</dbReference>
<reference evidence="2" key="1">
    <citation type="submission" date="2020-05" db="EMBL/GenBank/DDBJ databases">
        <authorList>
            <person name="Chiriac C."/>
            <person name="Salcher M."/>
            <person name="Ghai R."/>
            <person name="Kavagutti S V."/>
        </authorList>
    </citation>
    <scope>NUCLEOTIDE SEQUENCE</scope>
</reference>
<dbReference type="PRINTS" id="PR00069">
    <property type="entry name" value="ALDKETRDTASE"/>
</dbReference>
<dbReference type="EMBL" id="CAFABD010000036">
    <property type="protein sequence ID" value="CAB4821106.1"/>
    <property type="molecule type" value="Genomic_DNA"/>
</dbReference>
<dbReference type="SUPFAM" id="SSF51430">
    <property type="entry name" value="NAD(P)-linked oxidoreductase"/>
    <property type="match status" value="1"/>
</dbReference>
<dbReference type="PANTHER" id="PTHR43147">
    <property type="entry name" value="PROTEIN TAS"/>
    <property type="match status" value="1"/>
</dbReference>
<dbReference type="PANTHER" id="PTHR43147:SF2">
    <property type="entry name" value="NADP-DEPENDENT OXIDOREDUCTASE DOMAIN-CONTAINING PROTEIN"/>
    <property type="match status" value="1"/>
</dbReference>
<gene>
    <name evidence="2" type="ORF">UFOPK3166_00360</name>
</gene>
<dbReference type="Gene3D" id="3.20.20.100">
    <property type="entry name" value="NADP-dependent oxidoreductase domain"/>
    <property type="match status" value="1"/>
</dbReference>
<dbReference type="CDD" id="cd19101">
    <property type="entry name" value="AKR_unchar"/>
    <property type="match status" value="1"/>
</dbReference>
<evidence type="ECO:0000259" key="1">
    <source>
        <dbReference type="Pfam" id="PF00248"/>
    </source>
</evidence>
<name>A0A6J6ZMS1_9ZZZZ</name>
<accession>A0A6J6ZMS1</accession>
<dbReference type="InterPro" id="IPR020471">
    <property type="entry name" value="AKR"/>
</dbReference>
<dbReference type="InterPro" id="IPR023210">
    <property type="entry name" value="NADP_OxRdtase_dom"/>
</dbReference>
<evidence type="ECO:0000313" key="2">
    <source>
        <dbReference type="EMBL" id="CAB4821106.1"/>
    </source>
</evidence>
<dbReference type="AlphaFoldDB" id="A0A6J6ZMS1"/>
<feature type="domain" description="NADP-dependent oxidoreductase" evidence="1">
    <location>
        <begin position="15"/>
        <end position="316"/>
    </location>
</feature>
<protein>
    <submittedName>
        <fullName evidence="2">Unannotated protein</fullName>
    </submittedName>
</protein>
<proteinExistence type="predicted"/>